<dbReference type="Pfam" id="PF01266">
    <property type="entry name" value="DAO"/>
    <property type="match status" value="1"/>
</dbReference>
<proteinExistence type="predicted"/>
<dbReference type="PANTHER" id="PTHR42720">
    <property type="entry name" value="GLYCEROL-3-PHOSPHATE DEHYDROGENASE"/>
    <property type="match status" value="1"/>
</dbReference>
<dbReference type="InterPro" id="IPR052745">
    <property type="entry name" value="G3P_Oxidase/Oxidoreductase"/>
</dbReference>
<gene>
    <name evidence="3" type="ORF">HKBW3S33_00135</name>
</gene>
<dbReference type="RefSeq" id="WP_176232944.1">
    <property type="nucleotide sequence ID" value="NZ_BLRY01000004.1"/>
</dbReference>
<dbReference type="SUPFAM" id="SSF54373">
    <property type="entry name" value="FAD-linked reductases, C-terminal domain"/>
    <property type="match status" value="1"/>
</dbReference>
<organism evidence="3 4">
    <name type="scientific">Candidatus Hakubella thermalkaliphila</name>
    <dbReference type="NCBI Taxonomy" id="2754717"/>
    <lineage>
        <taxon>Bacteria</taxon>
        <taxon>Bacillati</taxon>
        <taxon>Actinomycetota</taxon>
        <taxon>Actinomycetota incertae sedis</taxon>
        <taxon>Candidatus Hakubellales</taxon>
        <taxon>Candidatus Hakubellaceae</taxon>
        <taxon>Candidatus Hakubella</taxon>
    </lineage>
</organism>
<dbReference type="InterPro" id="IPR006076">
    <property type="entry name" value="FAD-dep_OxRdtase"/>
</dbReference>
<dbReference type="Gene3D" id="3.50.50.60">
    <property type="entry name" value="FAD/NAD(P)-binding domain"/>
    <property type="match status" value="1"/>
</dbReference>
<accession>A0A6V8P4F5</accession>
<dbReference type="InterPro" id="IPR036188">
    <property type="entry name" value="FAD/NAD-bd_sf"/>
</dbReference>
<dbReference type="EMBL" id="BLRY01000004">
    <property type="protein sequence ID" value="GFP26720.1"/>
    <property type="molecule type" value="Genomic_DNA"/>
</dbReference>
<dbReference type="Proteomes" id="UP000591948">
    <property type="component" value="Unassembled WGS sequence"/>
</dbReference>
<dbReference type="Gene3D" id="3.30.9.10">
    <property type="entry name" value="D-Amino Acid Oxidase, subunit A, domain 2"/>
    <property type="match status" value="1"/>
</dbReference>
<feature type="domain" description="FAD dependent oxidoreductase" evidence="1">
    <location>
        <begin position="7"/>
        <end position="358"/>
    </location>
</feature>
<protein>
    <submittedName>
        <fullName evidence="3">Glycerol-3-phosphate dehydrogenase</fullName>
    </submittedName>
</protein>
<evidence type="ECO:0000259" key="2">
    <source>
        <dbReference type="Pfam" id="PF04324"/>
    </source>
</evidence>
<name>A0A6V8P4F5_9ACTN</name>
<dbReference type="PROSITE" id="PS51257">
    <property type="entry name" value="PROKAR_LIPOPROTEIN"/>
    <property type="match status" value="1"/>
</dbReference>
<dbReference type="Pfam" id="PF04324">
    <property type="entry name" value="Fer2_BFD"/>
    <property type="match status" value="1"/>
</dbReference>
<dbReference type="SUPFAM" id="SSF51905">
    <property type="entry name" value="FAD/NAD(P)-binding domain"/>
    <property type="match status" value="1"/>
</dbReference>
<evidence type="ECO:0000313" key="3">
    <source>
        <dbReference type="EMBL" id="GFP26720.1"/>
    </source>
</evidence>
<dbReference type="PANTHER" id="PTHR42720:SF1">
    <property type="entry name" value="GLYCEROL 3-PHOSPHATE OXIDASE"/>
    <property type="match status" value="1"/>
</dbReference>
<evidence type="ECO:0000313" key="4">
    <source>
        <dbReference type="Proteomes" id="UP000591948"/>
    </source>
</evidence>
<dbReference type="Gene3D" id="1.10.10.1100">
    <property type="entry name" value="BFD-like [2Fe-2S]-binding domain"/>
    <property type="match status" value="1"/>
</dbReference>
<dbReference type="InterPro" id="IPR041854">
    <property type="entry name" value="BFD-like_2Fe2S-bd_dom_sf"/>
</dbReference>
<reference evidence="3 4" key="1">
    <citation type="journal article" date="2020" name="Front. Microbiol.">
        <title>Single-cell genomics of novel Actinobacteria with the Wood-Ljungdahl pathway discovered in a serpentinizing system.</title>
        <authorList>
            <person name="Merino N."/>
            <person name="Kawai M."/>
            <person name="Boyd E.S."/>
            <person name="Colman D.R."/>
            <person name="McGlynn S.E."/>
            <person name="Nealson K.H."/>
            <person name="Kurokawa K."/>
            <person name="Hongoh Y."/>
        </authorList>
    </citation>
    <scope>NUCLEOTIDE SEQUENCE [LARGE SCALE GENOMIC DNA]</scope>
    <source>
        <strain evidence="3 4">S33</strain>
    </source>
</reference>
<keyword evidence="4" id="KW-1185">Reference proteome</keyword>
<dbReference type="AlphaFoldDB" id="A0A6V8P4F5"/>
<sequence>MYLWKTDVVIIGGGSVGCAIARELSRFQLKSVLVEKNEDVCALTGKANSAIIHTGFDAPVGSLEAKLVVAARRMYDQLAQELDFPYQVVGALLVAVTKEQWQLLPELQRKALRNGVFDVHLLGRERVLAIEPELSDQVYGGLAIPRESIVSPYEMAIAMAENAIANGVKFFLGTRVTGIETTGGTVQAVSTTRGKIKTSWVINAAGMYCDEVAQMVGECDFTITPRRGEFFIMDKEAPYKLRHIILPVPTRISKGILISPTVSGNLLVGPTAEDIEDKSDTRVTVAGLAQVMTGAQKLLPALSSAHTITQYAGLRPVRHPEGYTVEASRQNRGYIGISGVRSTGVTSAPAVAAYVRDLAEEVGLKLIPRSNFNPLRRQLKPFASMTYQERAAAIKVDPHWGHVVCRCEHVTEAEVLRAIHSPLGARSLDAIKRRTRAGMGRCQGGFCGVRIPFILARELGIPVEAVTKKGPGSEILVGPIRGEMMR</sequence>
<dbReference type="InterPro" id="IPR007419">
    <property type="entry name" value="BFD-like_2Fe2S-bd_dom"/>
</dbReference>
<feature type="domain" description="BFD-like [2Fe-2S]-binding" evidence="2">
    <location>
        <begin position="403"/>
        <end position="456"/>
    </location>
</feature>
<dbReference type="CDD" id="cd19946">
    <property type="entry name" value="GlpA-like_Fer2_BFD-like"/>
    <property type="match status" value="1"/>
</dbReference>
<comment type="caution">
    <text evidence="3">The sequence shown here is derived from an EMBL/GenBank/DDBJ whole genome shotgun (WGS) entry which is preliminary data.</text>
</comment>
<evidence type="ECO:0000259" key="1">
    <source>
        <dbReference type="Pfam" id="PF01266"/>
    </source>
</evidence>